<protein>
    <submittedName>
        <fullName evidence="3">Urease accessory protein UreJ</fullName>
    </submittedName>
</protein>
<dbReference type="RefSeq" id="WP_099622188.1">
    <property type="nucleotide sequence ID" value="NZ_CP024201.1"/>
</dbReference>
<feature type="signal peptide" evidence="2">
    <location>
        <begin position="1"/>
        <end position="30"/>
    </location>
</feature>
<feature type="transmembrane region" description="Helical" evidence="1">
    <location>
        <begin position="101"/>
        <end position="119"/>
    </location>
</feature>
<organism evidence="3 4">
    <name type="scientific">Caulobacter mirabilis</name>
    <dbReference type="NCBI Taxonomy" id="69666"/>
    <lineage>
        <taxon>Bacteria</taxon>
        <taxon>Pseudomonadati</taxon>
        <taxon>Pseudomonadota</taxon>
        <taxon>Alphaproteobacteria</taxon>
        <taxon>Caulobacterales</taxon>
        <taxon>Caulobacteraceae</taxon>
        <taxon>Caulobacter</taxon>
    </lineage>
</organism>
<sequence>MTGLNTLARRALVLALAAAPLALAAGPALAHHGMHGEQPSTPAEGFVTGLAHPVLGLDHLAVLIGVGLLAARFRKGLSLPAVFIVAMAGGCALHLTRLDLPFVEVWVALSIIAVGLAAALRPATPLPLAIGLFGLGGLVHGYALAESMVGAETGAVWAYLIGLALTQSVVATAALLASRWVAVRRQIVNRIVAGLVAASGAAFLLLVAAA</sequence>
<feature type="chain" id="PRO_5013743135" evidence="2">
    <location>
        <begin position="31"/>
        <end position="210"/>
    </location>
</feature>
<dbReference type="PIRSF" id="PIRSF016919">
    <property type="entry name" value="HupE_UreJ"/>
    <property type="match status" value="1"/>
</dbReference>
<feature type="transmembrane region" description="Helical" evidence="1">
    <location>
        <begin position="46"/>
        <end position="70"/>
    </location>
</feature>
<evidence type="ECO:0000313" key="3">
    <source>
        <dbReference type="EMBL" id="ATQ42936.1"/>
    </source>
</evidence>
<reference evidence="3 4" key="1">
    <citation type="submission" date="2017-10" db="EMBL/GenBank/DDBJ databases">
        <title>Genome sequence of Caulobacter mirabilis FWC38.</title>
        <authorList>
            <person name="Fiebig A."/>
            <person name="Crosson S."/>
        </authorList>
    </citation>
    <scope>NUCLEOTIDE SEQUENCE [LARGE SCALE GENOMIC DNA]</scope>
    <source>
        <strain evidence="3 4">FWC 38</strain>
    </source>
</reference>
<keyword evidence="1" id="KW-1133">Transmembrane helix</keyword>
<dbReference type="InterPro" id="IPR007038">
    <property type="entry name" value="HupE_UreJ"/>
</dbReference>
<accession>A0A2D2AY43</accession>
<dbReference type="PROSITE" id="PS51318">
    <property type="entry name" value="TAT"/>
    <property type="match status" value="1"/>
</dbReference>
<keyword evidence="2" id="KW-0732">Signal</keyword>
<gene>
    <name evidence="3" type="ORF">CSW64_11210</name>
</gene>
<dbReference type="Proteomes" id="UP000228945">
    <property type="component" value="Chromosome"/>
</dbReference>
<feature type="transmembrane region" description="Helical" evidence="1">
    <location>
        <begin position="188"/>
        <end position="209"/>
    </location>
</feature>
<evidence type="ECO:0000256" key="2">
    <source>
        <dbReference type="SAM" id="SignalP"/>
    </source>
</evidence>
<evidence type="ECO:0000313" key="4">
    <source>
        <dbReference type="Proteomes" id="UP000228945"/>
    </source>
</evidence>
<keyword evidence="1" id="KW-0812">Transmembrane</keyword>
<name>A0A2D2AY43_9CAUL</name>
<feature type="transmembrane region" description="Helical" evidence="1">
    <location>
        <begin position="126"/>
        <end position="145"/>
    </location>
</feature>
<dbReference type="Pfam" id="PF04955">
    <property type="entry name" value="HupE_UreJ"/>
    <property type="match status" value="1"/>
</dbReference>
<feature type="transmembrane region" description="Helical" evidence="1">
    <location>
        <begin position="77"/>
        <end position="95"/>
    </location>
</feature>
<evidence type="ECO:0000256" key="1">
    <source>
        <dbReference type="SAM" id="Phobius"/>
    </source>
</evidence>
<keyword evidence="4" id="KW-1185">Reference proteome</keyword>
<dbReference type="AlphaFoldDB" id="A0A2D2AY43"/>
<dbReference type="OrthoDB" id="9808192at2"/>
<dbReference type="InterPro" id="IPR006311">
    <property type="entry name" value="TAT_signal"/>
</dbReference>
<dbReference type="KEGG" id="cmb:CSW64_11210"/>
<dbReference type="EMBL" id="CP024201">
    <property type="protein sequence ID" value="ATQ42936.1"/>
    <property type="molecule type" value="Genomic_DNA"/>
</dbReference>
<feature type="transmembrane region" description="Helical" evidence="1">
    <location>
        <begin position="157"/>
        <end position="176"/>
    </location>
</feature>
<keyword evidence="1" id="KW-0472">Membrane</keyword>
<proteinExistence type="predicted"/>